<feature type="active site" description="Proton donor/acceptor" evidence="8">
    <location>
        <position position="198"/>
    </location>
</feature>
<dbReference type="PROSITE" id="PS00923">
    <property type="entry name" value="ASP_GLU_RACEMASE_1"/>
    <property type="match status" value="1"/>
</dbReference>
<dbReference type="InterPro" id="IPR001920">
    <property type="entry name" value="Asp/Glu_race"/>
</dbReference>
<comment type="pathway">
    <text evidence="8">Cell wall biogenesis; peptidoglycan biosynthesis.</text>
</comment>
<name>A0A942YGM8_9BACI</name>
<keyword evidence="4 8" id="KW-0573">Peptidoglycan synthesis</keyword>
<dbReference type="PANTHER" id="PTHR21198">
    <property type="entry name" value="GLUTAMATE RACEMASE"/>
    <property type="match status" value="1"/>
</dbReference>
<reference evidence="9 10" key="1">
    <citation type="submission" date="2021-05" db="EMBL/GenBank/DDBJ databases">
        <title>Novel Bacillus species.</title>
        <authorList>
            <person name="Liu G."/>
        </authorList>
    </citation>
    <scope>NUCLEOTIDE SEQUENCE [LARGE SCALE GENOMIC DNA]</scope>
    <source>
        <strain evidence="10">FJAT-49780</strain>
    </source>
</reference>
<dbReference type="GO" id="GO:0042802">
    <property type="term" value="F:identical protein binding"/>
    <property type="evidence" value="ECO:0007669"/>
    <property type="project" value="UniProtKB-ARBA"/>
</dbReference>
<dbReference type="EMBL" id="JAGYPG010000001">
    <property type="protein sequence ID" value="MBS4194869.1"/>
    <property type="molecule type" value="Genomic_DNA"/>
</dbReference>
<organism evidence="9 10">
    <name type="scientific">Lederbergia citri</name>
    <dbReference type="NCBI Taxonomy" id="2833580"/>
    <lineage>
        <taxon>Bacteria</taxon>
        <taxon>Bacillati</taxon>
        <taxon>Bacillota</taxon>
        <taxon>Bacilli</taxon>
        <taxon>Bacillales</taxon>
        <taxon>Bacillaceae</taxon>
        <taxon>Lederbergia</taxon>
    </lineage>
</organism>
<feature type="binding site" evidence="8">
    <location>
        <begin position="199"/>
        <end position="200"/>
    </location>
    <ligand>
        <name>substrate</name>
    </ligand>
</feature>
<proteinExistence type="inferred from homology"/>
<evidence type="ECO:0000313" key="9">
    <source>
        <dbReference type="EMBL" id="MBS4194869.1"/>
    </source>
</evidence>
<gene>
    <name evidence="9" type="primary">racE</name>
    <name evidence="8" type="synonym">murI</name>
    <name evidence="9" type="ORF">KHA97_07240</name>
</gene>
<evidence type="ECO:0000256" key="8">
    <source>
        <dbReference type="HAMAP-Rule" id="MF_00258"/>
    </source>
</evidence>
<sequence length="287" mass="31617">MTFNIRCQLLEEAGNLEQAIGVIDSGVGGLTVAKEIMRQMPNEIIYYVGDTARCPYGPRPVHEVRKFTLQMAGFLVKRDIKMLVIACNTATAVVLEELKTMLDIPVVGVIAPGSRAALKVTENKKIGILGTIGTIKSEAYARELKLINPQVEVIQLACPKFVPIVESFEYQSNVAKRVVAETLTPLLGSGIDTLVLGCTHYPLLGPIIENVIGPNVKVISSGEETAQEVSTILDYKNILNTSPEKPDHVFYTTGSRKIFKRIACDWLNEDCLHIEFANLANQEKELY</sequence>
<evidence type="ECO:0000256" key="6">
    <source>
        <dbReference type="ARBA" id="ARBA00023316"/>
    </source>
</evidence>
<dbReference type="InterPro" id="IPR018187">
    <property type="entry name" value="Asp/Glu_racemase_AS_1"/>
</dbReference>
<evidence type="ECO:0000256" key="5">
    <source>
        <dbReference type="ARBA" id="ARBA00023235"/>
    </source>
</evidence>
<dbReference type="InterPro" id="IPR015942">
    <property type="entry name" value="Asp/Glu/hydantoin_racemase"/>
</dbReference>
<evidence type="ECO:0000256" key="3">
    <source>
        <dbReference type="ARBA" id="ARBA00022960"/>
    </source>
</evidence>
<dbReference type="NCBIfam" id="TIGR00067">
    <property type="entry name" value="glut_race"/>
    <property type="match status" value="1"/>
</dbReference>
<keyword evidence="6 8" id="KW-0961">Cell wall biogenesis/degradation</keyword>
<dbReference type="HAMAP" id="MF_00258">
    <property type="entry name" value="Glu_racemase"/>
    <property type="match status" value="1"/>
</dbReference>
<evidence type="ECO:0000256" key="2">
    <source>
        <dbReference type="ARBA" id="ARBA00013090"/>
    </source>
</evidence>
<dbReference type="Proteomes" id="UP000681414">
    <property type="component" value="Unassembled WGS sequence"/>
</dbReference>
<dbReference type="GO" id="GO:0008360">
    <property type="term" value="P:regulation of cell shape"/>
    <property type="evidence" value="ECO:0007669"/>
    <property type="project" value="UniProtKB-KW"/>
</dbReference>
<dbReference type="PANTHER" id="PTHR21198:SF2">
    <property type="entry name" value="GLUTAMATE RACEMASE"/>
    <property type="match status" value="1"/>
</dbReference>
<accession>A0A942YGM8</accession>
<evidence type="ECO:0000313" key="10">
    <source>
        <dbReference type="Proteomes" id="UP000681414"/>
    </source>
</evidence>
<keyword evidence="5 8" id="KW-0413">Isomerase</keyword>
<feature type="binding site" evidence="8">
    <location>
        <begin position="88"/>
        <end position="89"/>
    </location>
    <ligand>
        <name>substrate</name>
    </ligand>
</feature>
<dbReference type="SUPFAM" id="SSF53681">
    <property type="entry name" value="Aspartate/glutamate racemase"/>
    <property type="match status" value="2"/>
</dbReference>
<dbReference type="GO" id="GO:0071555">
    <property type="term" value="P:cell wall organization"/>
    <property type="evidence" value="ECO:0007669"/>
    <property type="project" value="UniProtKB-KW"/>
</dbReference>
<dbReference type="GO" id="GO:0008881">
    <property type="term" value="F:glutamate racemase activity"/>
    <property type="evidence" value="ECO:0007669"/>
    <property type="project" value="UniProtKB-UniRule"/>
</dbReference>
<dbReference type="EC" id="5.1.1.3" evidence="2 8"/>
<keyword evidence="10" id="KW-1185">Reference proteome</keyword>
<dbReference type="GO" id="GO:0009252">
    <property type="term" value="P:peptidoglycan biosynthetic process"/>
    <property type="evidence" value="ECO:0007669"/>
    <property type="project" value="UniProtKB-UniRule"/>
</dbReference>
<dbReference type="Pfam" id="PF01177">
    <property type="entry name" value="Asp_Glu_race"/>
    <property type="match status" value="1"/>
</dbReference>
<comment type="similarity">
    <text evidence="8">Belongs to the aspartate/glutamate racemases family.</text>
</comment>
<dbReference type="InterPro" id="IPR033134">
    <property type="entry name" value="Asp/Glu_racemase_AS_2"/>
</dbReference>
<dbReference type="AlphaFoldDB" id="A0A942YGM8"/>
<dbReference type="InterPro" id="IPR004391">
    <property type="entry name" value="Glu_race"/>
</dbReference>
<dbReference type="Gene3D" id="3.40.50.1860">
    <property type="match status" value="2"/>
</dbReference>
<dbReference type="FunFam" id="3.40.50.1860:FF:000002">
    <property type="entry name" value="Glutamate racemase"/>
    <property type="match status" value="1"/>
</dbReference>
<comment type="catalytic activity">
    <reaction evidence="1 8">
        <text>L-glutamate = D-glutamate</text>
        <dbReference type="Rhea" id="RHEA:12813"/>
        <dbReference type="ChEBI" id="CHEBI:29985"/>
        <dbReference type="ChEBI" id="CHEBI:29986"/>
        <dbReference type="EC" id="5.1.1.3"/>
    </reaction>
</comment>
<dbReference type="NCBIfam" id="NF002035">
    <property type="entry name" value="PRK00865.1-3"/>
    <property type="match status" value="1"/>
</dbReference>
<comment type="caution">
    <text evidence="9">The sequence shown here is derived from an EMBL/GenBank/DDBJ whole genome shotgun (WGS) entry which is preliminary data.</text>
</comment>
<protein>
    <recommendedName>
        <fullName evidence="7 8">Glutamate racemase</fullName>
        <ecNumber evidence="2 8">5.1.1.3</ecNumber>
    </recommendedName>
</protein>
<dbReference type="PROSITE" id="PS00924">
    <property type="entry name" value="ASP_GLU_RACEMASE_2"/>
    <property type="match status" value="1"/>
</dbReference>
<feature type="binding site" evidence="8">
    <location>
        <begin position="24"/>
        <end position="25"/>
    </location>
    <ligand>
        <name>substrate</name>
    </ligand>
</feature>
<evidence type="ECO:0000256" key="4">
    <source>
        <dbReference type="ARBA" id="ARBA00022984"/>
    </source>
</evidence>
<keyword evidence="3 8" id="KW-0133">Cell shape</keyword>
<evidence type="ECO:0000256" key="7">
    <source>
        <dbReference type="ARBA" id="ARBA00070053"/>
    </source>
</evidence>
<comment type="function">
    <text evidence="8">Provides the (R)-glutamate required for cell wall biosynthesis.</text>
</comment>
<evidence type="ECO:0000256" key="1">
    <source>
        <dbReference type="ARBA" id="ARBA00001602"/>
    </source>
</evidence>
<feature type="active site" description="Proton donor/acceptor" evidence="8">
    <location>
        <position position="87"/>
    </location>
</feature>
<feature type="binding site" evidence="8">
    <location>
        <begin position="56"/>
        <end position="57"/>
    </location>
    <ligand>
        <name>substrate</name>
    </ligand>
</feature>